<reference evidence="2" key="1">
    <citation type="submission" date="2020-10" db="EMBL/GenBank/DDBJ databases">
        <authorList>
            <person name="Gilroy R."/>
        </authorList>
    </citation>
    <scope>NUCLEOTIDE SEQUENCE</scope>
    <source>
        <strain evidence="2">11167</strain>
    </source>
</reference>
<evidence type="ECO:0000313" key="2">
    <source>
        <dbReference type="EMBL" id="MBO8443040.1"/>
    </source>
</evidence>
<dbReference type="SUPFAM" id="SSF46785">
    <property type="entry name" value="Winged helix' DNA-binding domain"/>
    <property type="match status" value="1"/>
</dbReference>
<gene>
    <name evidence="2" type="ORF">IAC42_04700</name>
</gene>
<dbReference type="InterPro" id="IPR036390">
    <property type="entry name" value="WH_DNA-bd_sf"/>
</dbReference>
<accession>A0A9D9H6N1</accession>
<dbReference type="InterPro" id="IPR036388">
    <property type="entry name" value="WH-like_DNA-bd_sf"/>
</dbReference>
<dbReference type="InterPro" id="IPR011335">
    <property type="entry name" value="Restrct_endonuc-II-like"/>
</dbReference>
<comment type="caution">
    <text evidence="2">The sequence shown here is derived from an EMBL/GenBank/DDBJ whole genome shotgun (WGS) entry which is preliminary data.</text>
</comment>
<dbReference type="AlphaFoldDB" id="A0A9D9H6N1"/>
<reference evidence="2" key="2">
    <citation type="journal article" date="2021" name="PeerJ">
        <title>Extensive microbial diversity within the chicken gut microbiome revealed by metagenomics and culture.</title>
        <authorList>
            <person name="Gilroy R."/>
            <person name="Ravi A."/>
            <person name="Getino M."/>
            <person name="Pursley I."/>
            <person name="Horton D.L."/>
            <person name="Alikhan N.F."/>
            <person name="Baker D."/>
            <person name="Gharbi K."/>
            <person name="Hall N."/>
            <person name="Watson M."/>
            <person name="Adriaenssens E.M."/>
            <person name="Foster-Nyarko E."/>
            <person name="Jarju S."/>
            <person name="Secka A."/>
            <person name="Antonio M."/>
            <person name="Oren A."/>
            <person name="Chaudhuri R.R."/>
            <person name="La Ragione R."/>
            <person name="Hildebrand F."/>
            <person name="Pallen M.J."/>
        </authorList>
    </citation>
    <scope>NUCLEOTIDE SEQUENCE</scope>
    <source>
        <strain evidence="2">11167</strain>
    </source>
</reference>
<dbReference type="Gene3D" id="1.10.10.10">
    <property type="entry name" value="Winged helix-like DNA-binding domain superfamily/Winged helix DNA-binding domain"/>
    <property type="match status" value="1"/>
</dbReference>
<dbReference type="SUPFAM" id="SSF52980">
    <property type="entry name" value="Restriction endonuclease-like"/>
    <property type="match status" value="1"/>
</dbReference>
<proteinExistence type="predicted"/>
<keyword evidence="2" id="KW-0547">Nucleotide-binding</keyword>
<dbReference type="Pfam" id="PF03008">
    <property type="entry name" value="DUF234"/>
    <property type="match status" value="1"/>
</dbReference>
<organism evidence="2 3">
    <name type="scientific">Candidatus Aphodenecus pullistercoris</name>
    <dbReference type="NCBI Taxonomy" id="2840669"/>
    <lineage>
        <taxon>Bacteria</taxon>
        <taxon>Pseudomonadati</taxon>
        <taxon>Spirochaetota</taxon>
        <taxon>Spirochaetia</taxon>
        <taxon>Spirochaetales</taxon>
        <taxon>Candidatus Aphodenecus</taxon>
    </lineage>
</organism>
<feature type="domain" description="DUF234" evidence="1">
    <location>
        <begin position="147"/>
        <end position="242"/>
    </location>
</feature>
<dbReference type="InterPro" id="IPR004256">
    <property type="entry name" value="DUF234"/>
</dbReference>
<dbReference type="PANTHER" id="PTHR34704">
    <property type="entry name" value="ATPASE"/>
    <property type="match status" value="1"/>
</dbReference>
<protein>
    <submittedName>
        <fullName evidence="2">ATP-binding protein</fullName>
    </submittedName>
</protein>
<dbReference type="GO" id="GO:0005524">
    <property type="term" value="F:ATP binding"/>
    <property type="evidence" value="ECO:0007669"/>
    <property type="project" value="UniProtKB-KW"/>
</dbReference>
<evidence type="ECO:0000259" key="1">
    <source>
        <dbReference type="Pfam" id="PF03008"/>
    </source>
</evidence>
<name>A0A9D9H6N1_9SPIR</name>
<evidence type="ECO:0000313" key="3">
    <source>
        <dbReference type="Proteomes" id="UP000823633"/>
    </source>
</evidence>
<dbReference type="EMBL" id="JADIMU010000029">
    <property type="protein sequence ID" value="MBO8443040.1"/>
    <property type="molecule type" value="Genomic_DNA"/>
</dbReference>
<dbReference type="PANTHER" id="PTHR34704:SF1">
    <property type="entry name" value="ATPASE"/>
    <property type="match status" value="1"/>
</dbReference>
<sequence length="307" mass="35224">MIMKLQNFDYYDTARWFPNYKPYEKAILYGVTGGIPYYIEQFSPQLSLKDNLMLNFFNGNSILFNEADNLLKEEFREPGTYKEIISAIAGGKTKYTEIADSCGLKSGTLSKYLNTLMQLKIVDKKKPIGGDARKSIYYVCDLYFRFWFFFIPRNYSSILSKRIQKSFDVAVWRLINDYMGPVFETIAREFLEYRDPALPILPCEAGSWWGGNPRTKKECEIDIVITSTVDDDVVIGSCKFRNTPVGTDELELMKEYADAMGTRGGRYYYFFSASGFTEGMMAAGCDTVRLVDISSLYNFETEDSTHS</sequence>
<dbReference type="Proteomes" id="UP000823633">
    <property type="component" value="Unassembled WGS sequence"/>
</dbReference>
<keyword evidence="2" id="KW-0067">ATP-binding</keyword>